<reference evidence="1 2" key="1">
    <citation type="submission" date="2024-05" db="EMBL/GenBank/DDBJ databases">
        <title>Roseateles sp. DJS-2-20 16S ribosomal RNA gene Genome sequencing and assembly.</title>
        <authorList>
            <person name="Woo H."/>
        </authorList>
    </citation>
    <scope>NUCLEOTIDE SEQUENCE [LARGE SCALE GENOMIC DNA]</scope>
    <source>
        <strain evidence="1 2">DJS-2-20</strain>
    </source>
</reference>
<evidence type="ECO:0000313" key="2">
    <source>
        <dbReference type="Proteomes" id="UP001495147"/>
    </source>
</evidence>
<dbReference type="Proteomes" id="UP001495147">
    <property type="component" value="Unassembled WGS sequence"/>
</dbReference>
<dbReference type="EMBL" id="JBDPZD010000002">
    <property type="protein sequence ID" value="MEO3691058.1"/>
    <property type="molecule type" value="Genomic_DNA"/>
</dbReference>
<comment type="caution">
    <text evidence="1">The sequence shown here is derived from an EMBL/GenBank/DDBJ whole genome shotgun (WGS) entry which is preliminary data.</text>
</comment>
<evidence type="ECO:0008006" key="3">
    <source>
        <dbReference type="Google" id="ProtNLM"/>
    </source>
</evidence>
<name>A0ABV0G001_9BURK</name>
<gene>
    <name evidence="1" type="ORF">ABDJ85_06215</name>
</gene>
<proteinExistence type="predicted"/>
<protein>
    <recommendedName>
        <fullName evidence="3">Glycosyltransferase family 2 protein</fullName>
    </recommendedName>
</protein>
<dbReference type="InterPro" id="IPR029044">
    <property type="entry name" value="Nucleotide-diphossugar_trans"/>
</dbReference>
<sequence length="319" mass="35896">MLLEKLQALRSRANKLRFARTSARVRQTAPLIYTPSPDVWVVSMVGHDSVDMYLVAVKSFMVFFVDASIEVINDGSLTAQDQAVLREQIPGVFISNSADVDTGRCPSYSSWKRLFRIIERSQTSYVVQLDSDTVAAGPMVEIERLASTNTGFMIGDGHWTTPVSPRHMQSIAGRWHATGPQAFLERVLADLDIFPPGHRYLHGCAGFAGYPRGSLSREAVEKMSLRIEEGIGRDNWHKWGSEQAISNCLISLTPNACTLPWPKYRNYMFPATNDPFTAACFIHFVGTHRYRDTIYSQAAEQFYDYYNSLISPKPRARAD</sequence>
<organism evidence="1 2">
    <name type="scientific">Roseateles paludis</name>
    <dbReference type="NCBI Taxonomy" id="3145238"/>
    <lineage>
        <taxon>Bacteria</taxon>
        <taxon>Pseudomonadati</taxon>
        <taxon>Pseudomonadota</taxon>
        <taxon>Betaproteobacteria</taxon>
        <taxon>Burkholderiales</taxon>
        <taxon>Sphaerotilaceae</taxon>
        <taxon>Roseateles</taxon>
    </lineage>
</organism>
<keyword evidence="2" id="KW-1185">Reference proteome</keyword>
<dbReference type="SUPFAM" id="SSF53448">
    <property type="entry name" value="Nucleotide-diphospho-sugar transferases"/>
    <property type="match status" value="1"/>
</dbReference>
<evidence type="ECO:0000313" key="1">
    <source>
        <dbReference type="EMBL" id="MEO3691058.1"/>
    </source>
</evidence>
<accession>A0ABV0G001</accession>
<dbReference type="RefSeq" id="WP_347703901.1">
    <property type="nucleotide sequence ID" value="NZ_JBDPZD010000002.1"/>
</dbReference>